<accession>A0A8T0GG78</accession>
<sequence length="529" mass="57132">MGPFGGSQYSLCFFIPFHPKLPPPYDRVRPEVASLVDAWRGLGLTYCLLKGLKRTSGTLKLFGDTAEGYSKKDVPGTGTNGTSGIDKGSWGSLTARNPVSARPVTNQGTTGYRLRKLSRNAGQVSSPTSACKTNISGVCRGEQKDLLTDNPEHFSLSSLCETVISPSDDLRCLSEKSLKGFGLGLEGVMTTIRGLSQKAHCKSEVKEIFTVVKTADRVVEGVKVARGVIQTFGSPVGDVLHTFGTGGSGVLLGYKTVKIVLKGVKISKGLITVTKWCKRKHSGSIGAAADMAIQVNKNTLGGKRFAAIVKGLKASEGAVNVVRITKEVGRTVIMLDKVDHLLSWSVIMKGFKFTKSAIRVLEPLGHLPLGVISALGKEILEIKGTVEGLGVVIKAVALSRELYMVLLKGIGFTKSAMAAFNDFNRRSCLTKNSEEEYSQRTEVTLKGLCANQQPAMPSIIWSLSEAESKHSSNRWDFIEHSYSTKECFSIRTAETLRDVEDNSLLPLSFLMLANCFDSEPCLEIPNQSG</sequence>
<evidence type="ECO:0000313" key="3">
    <source>
        <dbReference type="Proteomes" id="UP000822688"/>
    </source>
</evidence>
<name>A0A8T0GG78_CERPU</name>
<comment type="caution">
    <text evidence="2">The sequence shown here is derived from an EMBL/GenBank/DDBJ whole genome shotgun (WGS) entry which is preliminary data.</text>
</comment>
<feature type="compositionally biased region" description="Polar residues" evidence="1">
    <location>
        <begin position="91"/>
        <end position="107"/>
    </location>
</feature>
<keyword evidence="3" id="KW-1185">Reference proteome</keyword>
<dbReference type="EMBL" id="CM026432">
    <property type="protein sequence ID" value="KAG0557189.1"/>
    <property type="molecule type" value="Genomic_DNA"/>
</dbReference>
<reference evidence="2 3" key="1">
    <citation type="submission" date="2020-06" db="EMBL/GenBank/DDBJ databases">
        <title>WGS assembly of Ceratodon purpureus strain R40.</title>
        <authorList>
            <person name="Carey S.B."/>
            <person name="Jenkins J."/>
            <person name="Shu S."/>
            <person name="Lovell J.T."/>
            <person name="Sreedasyam A."/>
            <person name="Maumus F."/>
            <person name="Tiley G.P."/>
            <person name="Fernandez-Pozo N."/>
            <person name="Barry K."/>
            <person name="Chen C."/>
            <person name="Wang M."/>
            <person name="Lipzen A."/>
            <person name="Daum C."/>
            <person name="Saski C.A."/>
            <person name="Payton A.C."/>
            <person name="Mcbreen J.C."/>
            <person name="Conrad R.E."/>
            <person name="Kollar L.M."/>
            <person name="Olsson S."/>
            <person name="Huttunen S."/>
            <person name="Landis J.B."/>
            <person name="Wickett N.J."/>
            <person name="Johnson M.G."/>
            <person name="Rensing S.A."/>
            <person name="Grimwood J."/>
            <person name="Schmutz J."/>
            <person name="Mcdaniel S.F."/>
        </authorList>
    </citation>
    <scope>NUCLEOTIDE SEQUENCE [LARGE SCALE GENOMIC DNA]</scope>
    <source>
        <strain evidence="2 3">R40</strain>
    </source>
</reference>
<evidence type="ECO:0000256" key="1">
    <source>
        <dbReference type="SAM" id="MobiDB-lite"/>
    </source>
</evidence>
<evidence type="ECO:0000313" key="2">
    <source>
        <dbReference type="EMBL" id="KAG0557189.1"/>
    </source>
</evidence>
<organism evidence="2 3">
    <name type="scientific">Ceratodon purpureus</name>
    <name type="common">Fire moss</name>
    <name type="synonym">Dicranum purpureum</name>
    <dbReference type="NCBI Taxonomy" id="3225"/>
    <lineage>
        <taxon>Eukaryota</taxon>
        <taxon>Viridiplantae</taxon>
        <taxon>Streptophyta</taxon>
        <taxon>Embryophyta</taxon>
        <taxon>Bryophyta</taxon>
        <taxon>Bryophytina</taxon>
        <taxon>Bryopsida</taxon>
        <taxon>Dicranidae</taxon>
        <taxon>Pseudoditrichales</taxon>
        <taxon>Ditrichaceae</taxon>
        <taxon>Ceratodon</taxon>
    </lineage>
</organism>
<dbReference type="Proteomes" id="UP000822688">
    <property type="component" value="Chromosome 11"/>
</dbReference>
<dbReference type="AlphaFoldDB" id="A0A8T0GG78"/>
<proteinExistence type="predicted"/>
<gene>
    <name evidence="2" type="ORF">KC19_11G108700</name>
</gene>
<feature type="region of interest" description="Disordered" evidence="1">
    <location>
        <begin position="73"/>
        <end position="107"/>
    </location>
</feature>
<protein>
    <submittedName>
        <fullName evidence="2">Uncharacterized protein</fullName>
    </submittedName>
</protein>